<comment type="pathway">
    <text evidence="1">Purine metabolism; IMP biosynthesis via de novo pathway; 5-amino-1-(5-phospho-D-ribosyl)imidazole-4-carboxamide from 5-amino-1-(5-phospho-D-ribosyl)imidazole-4-carboxylate: step 1/2.</text>
</comment>
<dbReference type="GO" id="GO:0004639">
    <property type="term" value="F:phosphoribosylaminoimidazolesuccinocarboxamide synthase activity"/>
    <property type="evidence" value="ECO:0007669"/>
    <property type="project" value="UniProtKB-EC"/>
</dbReference>
<keyword evidence="7" id="KW-0658">Purine biosynthesis</keyword>
<keyword evidence="12" id="KW-1185">Reference proteome</keyword>
<dbReference type="PROSITE" id="PS01058">
    <property type="entry name" value="SAICAR_SYNTHETASE_2"/>
    <property type="match status" value="1"/>
</dbReference>
<evidence type="ECO:0000256" key="1">
    <source>
        <dbReference type="ARBA" id="ARBA00004672"/>
    </source>
</evidence>
<evidence type="ECO:0000256" key="8">
    <source>
        <dbReference type="ARBA" id="ARBA00022840"/>
    </source>
</evidence>
<dbReference type="GO" id="GO:0006189">
    <property type="term" value="P:'de novo' IMP biosynthetic process"/>
    <property type="evidence" value="ECO:0007669"/>
    <property type="project" value="UniProtKB-UniPathway"/>
</dbReference>
<comment type="similarity">
    <text evidence="2">Belongs to the SAICAR synthetase family.</text>
</comment>
<dbReference type="PANTHER" id="PTHR43700">
    <property type="entry name" value="PHOSPHORIBOSYLAMINOIMIDAZOLE-SUCCINOCARBOXAMIDE SYNTHASE"/>
    <property type="match status" value="1"/>
</dbReference>
<sequence length="316" mass="33704">MAGVLTSIDLPGLTKVASGKVREMFLDGDDALLFVATDRLSAYDVVLANGVPNKAVVLTQLTAYWLRVLSAPDVLAPYLPAGAPPLATHLLALVPSPAAPLSTAERALLRGRCMRVRRLRMFPVEAIVRGYLAGSAYNEYRTHGTVHGEPCQKLPAPVYTPSTKAPADVEGAHDENISREQAAALIGHPAHAARIETLAVALYSAAAAHAAARGVLIADTKFEFGLDEATGEVVLADEVLTPDSSRFWPADQYEPGRKQASLDKQFVRDWLVGAGLKGQAGVAMPTAVVEATSQRYMDVYERLTGEPIDAALARLD</sequence>
<organism evidence="11 12">
    <name type="scientific">Niveomyces insectorum RCEF 264</name>
    <dbReference type="NCBI Taxonomy" id="1081102"/>
    <lineage>
        <taxon>Eukaryota</taxon>
        <taxon>Fungi</taxon>
        <taxon>Dikarya</taxon>
        <taxon>Ascomycota</taxon>
        <taxon>Pezizomycotina</taxon>
        <taxon>Sordariomycetes</taxon>
        <taxon>Hypocreomycetidae</taxon>
        <taxon>Hypocreales</taxon>
        <taxon>Cordycipitaceae</taxon>
        <taxon>Niveomyces</taxon>
    </lineage>
</organism>
<evidence type="ECO:0000256" key="6">
    <source>
        <dbReference type="ARBA" id="ARBA00022741"/>
    </source>
</evidence>
<evidence type="ECO:0000256" key="9">
    <source>
        <dbReference type="ARBA" id="ARBA00030409"/>
    </source>
</evidence>
<evidence type="ECO:0000256" key="7">
    <source>
        <dbReference type="ARBA" id="ARBA00022755"/>
    </source>
</evidence>
<evidence type="ECO:0000256" key="4">
    <source>
        <dbReference type="ARBA" id="ARBA00016460"/>
    </source>
</evidence>
<accession>A0A167UK35</accession>
<dbReference type="NCBIfam" id="NF010568">
    <property type="entry name" value="PRK13961.1"/>
    <property type="match status" value="1"/>
</dbReference>
<dbReference type="GO" id="GO:0005737">
    <property type="term" value="C:cytoplasm"/>
    <property type="evidence" value="ECO:0007669"/>
    <property type="project" value="TreeGrafter"/>
</dbReference>
<dbReference type="GO" id="GO:0005524">
    <property type="term" value="F:ATP binding"/>
    <property type="evidence" value="ECO:0007669"/>
    <property type="project" value="UniProtKB-KW"/>
</dbReference>
<dbReference type="CDD" id="cd01414">
    <property type="entry name" value="SAICAR_synt_Sc"/>
    <property type="match status" value="1"/>
</dbReference>
<dbReference type="InterPro" id="IPR028923">
    <property type="entry name" value="SAICAR_synt/ADE2_N"/>
</dbReference>
<evidence type="ECO:0000256" key="2">
    <source>
        <dbReference type="ARBA" id="ARBA00010190"/>
    </source>
</evidence>
<proteinExistence type="inferred from homology"/>
<keyword evidence="6" id="KW-0547">Nucleotide-binding</keyword>
<name>A0A167UK35_9HYPO</name>
<dbReference type="UniPathway" id="UPA00074">
    <property type="reaction ID" value="UER00131"/>
</dbReference>
<dbReference type="InterPro" id="IPR018236">
    <property type="entry name" value="SAICAR_synthetase_CS"/>
</dbReference>
<dbReference type="Gene3D" id="3.30.200.20">
    <property type="entry name" value="Phosphorylase Kinase, domain 1"/>
    <property type="match status" value="1"/>
</dbReference>
<dbReference type="Gene3D" id="3.30.470.20">
    <property type="entry name" value="ATP-grasp fold, B domain"/>
    <property type="match status" value="1"/>
</dbReference>
<comment type="caution">
    <text evidence="11">The sequence shown here is derived from an EMBL/GenBank/DDBJ whole genome shotgun (WGS) entry which is preliminary data.</text>
</comment>
<dbReference type="STRING" id="1081102.A0A167UK35"/>
<evidence type="ECO:0000259" key="10">
    <source>
        <dbReference type="Pfam" id="PF01259"/>
    </source>
</evidence>
<dbReference type="EMBL" id="AZHD01000007">
    <property type="protein sequence ID" value="OAA61654.1"/>
    <property type="molecule type" value="Genomic_DNA"/>
</dbReference>
<keyword evidence="8" id="KW-0067">ATP-binding</keyword>
<reference evidence="11 12" key="1">
    <citation type="journal article" date="2016" name="Genome Biol. Evol.">
        <title>Divergent and convergent evolution of fungal pathogenicity.</title>
        <authorList>
            <person name="Shang Y."/>
            <person name="Xiao G."/>
            <person name="Zheng P."/>
            <person name="Cen K."/>
            <person name="Zhan S."/>
            <person name="Wang C."/>
        </authorList>
    </citation>
    <scope>NUCLEOTIDE SEQUENCE [LARGE SCALE GENOMIC DNA]</scope>
    <source>
        <strain evidence="11 12">RCEF 264</strain>
    </source>
</reference>
<dbReference type="SUPFAM" id="SSF56104">
    <property type="entry name" value="SAICAR synthase-like"/>
    <property type="match status" value="1"/>
</dbReference>
<dbReference type="Proteomes" id="UP000076874">
    <property type="component" value="Unassembled WGS sequence"/>
</dbReference>
<feature type="domain" description="SAICAR synthetase/ADE2 N-terminal" evidence="10">
    <location>
        <begin position="16"/>
        <end position="279"/>
    </location>
</feature>
<dbReference type="GO" id="GO:0046084">
    <property type="term" value="P:adenine biosynthetic process"/>
    <property type="evidence" value="ECO:0007669"/>
    <property type="project" value="EnsemblFungi"/>
</dbReference>
<dbReference type="InterPro" id="IPR001636">
    <property type="entry name" value="SAICAR_synth"/>
</dbReference>
<dbReference type="PROSITE" id="PS01057">
    <property type="entry name" value="SAICAR_SYNTHETASE_1"/>
    <property type="match status" value="1"/>
</dbReference>
<dbReference type="NCBIfam" id="TIGR00081">
    <property type="entry name" value="purC"/>
    <property type="match status" value="1"/>
</dbReference>
<dbReference type="EC" id="6.3.2.6" evidence="3"/>
<evidence type="ECO:0000256" key="3">
    <source>
        <dbReference type="ARBA" id="ARBA00012217"/>
    </source>
</evidence>
<evidence type="ECO:0000256" key="5">
    <source>
        <dbReference type="ARBA" id="ARBA00022598"/>
    </source>
</evidence>
<protein>
    <recommendedName>
        <fullName evidence="4">Phosphoribosylaminoimidazole-succinocarboxamide synthase</fullName>
        <ecNumber evidence="3">6.3.2.6</ecNumber>
    </recommendedName>
    <alternativeName>
        <fullName evidence="9">SAICAR synthetase</fullName>
    </alternativeName>
</protein>
<dbReference type="AlphaFoldDB" id="A0A167UK35"/>
<dbReference type="OrthoDB" id="9991235at2759"/>
<gene>
    <name evidence="11" type="ORF">SPI_04513</name>
</gene>
<keyword evidence="5" id="KW-0436">Ligase</keyword>
<dbReference type="PANTHER" id="PTHR43700:SF1">
    <property type="entry name" value="PHOSPHORIBOSYLAMINOIMIDAZOLE-SUCCINOCARBOXAMIDE SYNTHASE"/>
    <property type="match status" value="1"/>
</dbReference>
<dbReference type="Pfam" id="PF01259">
    <property type="entry name" value="SAICAR_synt"/>
    <property type="match status" value="1"/>
</dbReference>
<dbReference type="HAMAP" id="MF_00137">
    <property type="entry name" value="SAICAR_synth"/>
    <property type="match status" value="1"/>
</dbReference>
<evidence type="ECO:0000313" key="12">
    <source>
        <dbReference type="Proteomes" id="UP000076874"/>
    </source>
</evidence>
<evidence type="ECO:0000313" key="11">
    <source>
        <dbReference type="EMBL" id="OAA61654.1"/>
    </source>
</evidence>